<feature type="domain" description="Nuclear pore complex protein NUP96 C-terminal" evidence="1">
    <location>
        <begin position="52"/>
        <end position="173"/>
    </location>
</feature>
<name>A0A0M3JBV8_ANISI</name>
<protein>
    <submittedName>
        <fullName evidence="2">Nuclear pore complex protein Nup98-Nup96 (inferred by orthology to a C. elegans protein)</fullName>
    </submittedName>
</protein>
<evidence type="ECO:0000259" key="1">
    <source>
        <dbReference type="Pfam" id="PF12110"/>
    </source>
</evidence>
<sequence length="196" mass="22496">LKLTIKNISYQEKLSASSDYTRGITQRESVGYWLRETIAAKHLKLPASGKKRILFHLLTGNLVDAVDEAVNINLPLLAVAMSSFLETDRTTYRRQVESWIQSQSAEYIDEDLLRIYMIMAGVMHVKLKSKSIFVCDGLNWMRALGAFVWYYDSYDAMLKEVLVAFEEDIQQRNCAESIGNNVFYELMKLAAERSHP</sequence>
<reference evidence="2" key="1">
    <citation type="submission" date="2017-02" db="UniProtKB">
        <authorList>
            <consortium name="WormBaseParasite"/>
        </authorList>
    </citation>
    <scope>IDENTIFICATION</scope>
</reference>
<dbReference type="Pfam" id="PF12110">
    <property type="entry name" value="Nup96"/>
    <property type="match status" value="1"/>
</dbReference>
<proteinExistence type="predicted"/>
<dbReference type="AlphaFoldDB" id="A0A0M3JBV8"/>
<dbReference type="Gene3D" id="1.25.40.690">
    <property type="match status" value="1"/>
</dbReference>
<dbReference type="WBParaSite" id="ASIM_0000508601-mRNA-1">
    <property type="protein sequence ID" value="ASIM_0000508601-mRNA-1"/>
    <property type="gene ID" value="ASIM_0000508601"/>
</dbReference>
<dbReference type="InterPro" id="IPR021967">
    <property type="entry name" value="Nup98_C"/>
</dbReference>
<accession>A0A0M3JBV8</accession>
<evidence type="ECO:0000313" key="2">
    <source>
        <dbReference type="WBParaSite" id="ASIM_0000508601-mRNA-1"/>
    </source>
</evidence>
<organism evidence="2">
    <name type="scientific">Anisakis simplex</name>
    <name type="common">Herring worm</name>
    <dbReference type="NCBI Taxonomy" id="6269"/>
    <lineage>
        <taxon>Eukaryota</taxon>
        <taxon>Metazoa</taxon>
        <taxon>Ecdysozoa</taxon>
        <taxon>Nematoda</taxon>
        <taxon>Chromadorea</taxon>
        <taxon>Rhabditida</taxon>
        <taxon>Spirurina</taxon>
        <taxon>Ascaridomorpha</taxon>
        <taxon>Ascaridoidea</taxon>
        <taxon>Anisakidae</taxon>
        <taxon>Anisakis</taxon>
        <taxon>Anisakis simplex complex</taxon>
    </lineage>
</organism>